<organism evidence="3 4">
    <name type="scientific">Labrys neptuniae</name>
    <dbReference type="NCBI Taxonomy" id="376174"/>
    <lineage>
        <taxon>Bacteria</taxon>
        <taxon>Pseudomonadati</taxon>
        <taxon>Pseudomonadota</taxon>
        <taxon>Alphaproteobacteria</taxon>
        <taxon>Hyphomicrobiales</taxon>
        <taxon>Xanthobacteraceae</taxon>
        <taxon>Labrys</taxon>
    </lineage>
</organism>
<accession>A0ABV6Z8U0</accession>
<dbReference type="RefSeq" id="WP_311935058.1">
    <property type="nucleotide sequence ID" value="NZ_JAVSCS010000012.1"/>
</dbReference>
<dbReference type="InterPro" id="IPR058110">
    <property type="entry name" value="GCG_CRPN_dom"/>
</dbReference>
<evidence type="ECO:0000313" key="4">
    <source>
        <dbReference type="Proteomes" id="UP001595190"/>
    </source>
</evidence>
<feature type="signal peptide" evidence="2">
    <location>
        <begin position="1"/>
        <end position="24"/>
    </location>
</feature>
<reference evidence="3 4" key="1">
    <citation type="submission" date="2024-09" db="EMBL/GenBank/DDBJ databases">
        <title>Description of Labrys sedimenti sp. nov., isolated from a diclofenac-degrading enrichment culture, and genome-based reclassification of Labrys portucalensis as a later heterotypic synonym of Labrys neptuniae.</title>
        <authorList>
            <person name="Tancsics A."/>
            <person name="Csepanyi A."/>
        </authorList>
    </citation>
    <scope>NUCLEOTIDE SEQUENCE [LARGE SCALE GENOMIC DNA]</scope>
    <source>
        <strain evidence="3 4">LMG 23412</strain>
    </source>
</reference>
<comment type="caution">
    <text evidence="3">The sequence shown here is derived from an EMBL/GenBank/DDBJ whole genome shotgun (WGS) entry which is preliminary data.</text>
</comment>
<dbReference type="Proteomes" id="UP001595190">
    <property type="component" value="Unassembled WGS sequence"/>
</dbReference>
<evidence type="ECO:0000313" key="3">
    <source>
        <dbReference type="EMBL" id="MFC2248570.1"/>
    </source>
</evidence>
<dbReference type="EMBL" id="JBHGPK010000001">
    <property type="protein sequence ID" value="MFC2248570.1"/>
    <property type="molecule type" value="Genomic_DNA"/>
</dbReference>
<sequence length="112" mass="11632">MKKLILAAALATIGFAGLSSGASAMPANPAVGADSGLVENVAYGCGRGYAPNRWGRCVPNQRPAPAYRPGRFFPDSPGYRRGPVPANRSGYGRPCPPGTRLGPRGGYCHPAY</sequence>
<keyword evidence="2" id="KW-0732">Signal</keyword>
<protein>
    <submittedName>
        <fullName evidence="3">GCG_CRPN prefix-to-repeats domain-containing protein</fullName>
    </submittedName>
</protein>
<feature type="chain" id="PRO_5046476879" evidence="2">
    <location>
        <begin position="25"/>
        <end position="112"/>
    </location>
</feature>
<name>A0ABV6Z8U0_9HYPH</name>
<evidence type="ECO:0000256" key="2">
    <source>
        <dbReference type="SAM" id="SignalP"/>
    </source>
</evidence>
<feature type="region of interest" description="Disordered" evidence="1">
    <location>
        <begin position="66"/>
        <end position="112"/>
    </location>
</feature>
<gene>
    <name evidence="3" type="ORF">ACETRX_02985</name>
</gene>
<evidence type="ECO:0000256" key="1">
    <source>
        <dbReference type="SAM" id="MobiDB-lite"/>
    </source>
</evidence>
<dbReference type="NCBIfam" id="NF047412">
    <property type="entry name" value="sig_GCG_CRPN_rpt"/>
    <property type="match status" value="1"/>
</dbReference>
<proteinExistence type="predicted"/>